<proteinExistence type="predicted"/>
<evidence type="ECO:0000313" key="2">
    <source>
        <dbReference type="EMBL" id="KZN20745.1"/>
    </source>
</evidence>
<dbReference type="OrthoDB" id="7033436at2"/>
<reference evidence="3" key="1">
    <citation type="submission" date="2016-03" db="EMBL/GenBank/DDBJ databases">
        <authorList>
            <person name="Ray J."/>
            <person name="Price M."/>
            <person name="Deutschbauer A."/>
        </authorList>
    </citation>
    <scope>NUCLEOTIDE SEQUENCE [LARGE SCALE GENOMIC DNA]</scope>
    <source>
        <strain evidence="3">FW300-N1B4</strain>
    </source>
</reference>
<dbReference type="Proteomes" id="UP000076489">
    <property type="component" value="Unassembled WGS sequence"/>
</dbReference>
<reference evidence="2 3" key="2">
    <citation type="journal article" date="2018" name="Nature">
        <title>Mutant phenotypes for thousands of bacterial genes of unknown function.</title>
        <authorList>
            <person name="Price M.N."/>
            <person name="Wetmore K.M."/>
            <person name="Waters R.J."/>
            <person name="Callaghan M."/>
            <person name="Ray J."/>
            <person name="Liu H."/>
            <person name="Kuehl J.V."/>
            <person name="Melnyk R.A."/>
            <person name="Lamson J.S."/>
            <person name="Suh Y."/>
            <person name="Carlson H.K."/>
            <person name="Esquivel Z."/>
            <person name="Sadeeshkumar H."/>
            <person name="Chakraborty R."/>
            <person name="Zane G.M."/>
            <person name="Rubin B.E."/>
            <person name="Wall J.D."/>
            <person name="Visel A."/>
            <person name="Bristow J."/>
            <person name="Blow M.J."/>
            <person name="Arkin A.P."/>
            <person name="Deutschbauer A.M."/>
        </authorList>
    </citation>
    <scope>NUCLEOTIDE SEQUENCE [LARGE SCALE GENOMIC DNA]</scope>
    <source>
        <strain evidence="2 3">FW300-N1B4</strain>
    </source>
</reference>
<sequence>MSRKGTSIGASKLAMYAADPAGVINPKKMNKAALRYGTRAHAKIGKGPNALLYIIIAVVVLYLAFTGGIPWK</sequence>
<name>A0A166QRL9_PSEFL</name>
<protein>
    <recommendedName>
        <fullName evidence="4">Transmembrane protein</fullName>
    </recommendedName>
</protein>
<evidence type="ECO:0000313" key="3">
    <source>
        <dbReference type="Proteomes" id="UP000076489"/>
    </source>
</evidence>
<comment type="caution">
    <text evidence="2">The sequence shown here is derived from an EMBL/GenBank/DDBJ whole genome shotgun (WGS) entry which is preliminary data.</text>
</comment>
<evidence type="ECO:0008006" key="4">
    <source>
        <dbReference type="Google" id="ProtNLM"/>
    </source>
</evidence>
<gene>
    <name evidence="2" type="ORF">A1D17_04160</name>
</gene>
<organism evidence="2 3">
    <name type="scientific">Pseudomonas fluorescens</name>
    <dbReference type="NCBI Taxonomy" id="294"/>
    <lineage>
        <taxon>Bacteria</taxon>
        <taxon>Pseudomonadati</taxon>
        <taxon>Pseudomonadota</taxon>
        <taxon>Gammaproteobacteria</taxon>
        <taxon>Pseudomonadales</taxon>
        <taxon>Pseudomonadaceae</taxon>
        <taxon>Pseudomonas</taxon>
    </lineage>
</organism>
<dbReference type="EMBL" id="LUKJ01000002">
    <property type="protein sequence ID" value="KZN20745.1"/>
    <property type="molecule type" value="Genomic_DNA"/>
</dbReference>
<evidence type="ECO:0000256" key="1">
    <source>
        <dbReference type="SAM" id="Phobius"/>
    </source>
</evidence>
<feature type="transmembrane region" description="Helical" evidence="1">
    <location>
        <begin position="50"/>
        <end position="71"/>
    </location>
</feature>
<keyword evidence="1" id="KW-0472">Membrane</keyword>
<keyword evidence="1" id="KW-0812">Transmembrane</keyword>
<accession>A0A166QRL9</accession>
<dbReference type="AlphaFoldDB" id="A0A166QRL9"/>
<keyword evidence="1" id="KW-1133">Transmembrane helix</keyword>
<dbReference type="RefSeq" id="WP_063340790.1">
    <property type="nucleotide sequence ID" value="NZ_LUKJ01000002.1"/>
</dbReference>